<proteinExistence type="predicted"/>
<reference evidence="1 2" key="1">
    <citation type="submission" date="2024-01" db="EMBL/GenBank/DDBJ databases">
        <title>A draft genome for a cacao thread blight-causing isolate of Paramarasmius palmivorus.</title>
        <authorList>
            <person name="Baruah I.K."/>
            <person name="Bukari Y."/>
            <person name="Amoako-Attah I."/>
            <person name="Meinhardt L.W."/>
            <person name="Bailey B.A."/>
            <person name="Cohen S.P."/>
        </authorList>
    </citation>
    <scope>NUCLEOTIDE SEQUENCE [LARGE SCALE GENOMIC DNA]</scope>
    <source>
        <strain evidence="1 2">GH-12</strain>
    </source>
</reference>
<gene>
    <name evidence="1" type="ORF">VNI00_019299</name>
</gene>
<dbReference type="Proteomes" id="UP001383192">
    <property type="component" value="Unassembled WGS sequence"/>
</dbReference>
<keyword evidence="2" id="KW-1185">Reference proteome</keyword>
<evidence type="ECO:0000313" key="1">
    <source>
        <dbReference type="EMBL" id="KAK7014737.1"/>
    </source>
</evidence>
<dbReference type="EMBL" id="JAYKXP010000353">
    <property type="protein sequence ID" value="KAK7014737.1"/>
    <property type="molecule type" value="Genomic_DNA"/>
</dbReference>
<accession>A0AAW0AQ81</accession>
<evidence type="ECO:0000313" key="2">
    <source>
        <dbReference type="Proteomes" id="UP001383192"/>
    </source>
</evidence>
<name>A0AAW0AQ81_9AGAR</name>
<sequence length="133" mass="15108">MLQDCQNFVAGTISNNVGGHQINNHGTIHGNVIIGHSTEGTVARHTMYDQFREVILGDVIMIKEIQSENLGKYDWDCTSEGIIARHKARRTVYTVQLVGSKVKLTAMSYKGEGAHHFWEKDFREFSHDRYVQS</sequence>
<dbReference type="AlphaFoldDB" id="A0AAW0AQ81"/>
<comment type="caution">
    <text evidence="1">The sequence shown here is derived from an EMBL/GenBank/DDBJ whole genome shotgun (WGS) entry which is preliminary data.</text>
</comment>
<protein>
    <submittedName>
        <fullName evidence="1">Uncharacterized protein</fullName>
    </submittedName>
</protein>
<organism evidence="1 2">
    <name type="scientific">Paramarasmius palmivorus</name>
    <dbReference type="NCBI Taxonomy" id="297713"/>
    <lineage>
        <taxon>Eukaryota</taxon>
        <taxon>Fungi</taxon>
        <taxon>Dikarya</taxon>
        <taxon>Basidiomycota</taxon>
        <taxon>Agaricomycotina</taxon>
        <taxon>Agaricomycetes</taxon>
        <taxon>Agaricomycetidae</taxon>
        <taxon>Agaricales</taxon>
        <taxon>Marasmiineae</taxon>
        <taxon>Marasmiaceae</taxon>
        <taxon>Paramarasmius</taxon>
    </lineage>
</organism>